<dbReference type="SMART" id="SM00487">
    <property type="entry name" value="DEXDc"/>
    <property type="match status" value="1"/>
</dbReference>
<feature type="domain" description="Helicase C-terminal" evidence="14">
    <location>
        <begin position="212"/>
        <end position="366"/>
    </location>
</feature>
<dbReference type="PANTHER" id="PTHR13710:SF105">
    <property type="entry name" value="ATP-DEPENDENT DNA HELICASE Q1"/>
    <property type="match status" value="1"/>
</dbReference>
<dbReference type="GO" id="GO:0016787">
    <property type="term" value="F:hydrolase activity"/>
    <property type="evidence" value="ECO:0007669"/>
    <property type="project" value="UniProtKB-KW"/>
</dbReference>
<dbReference type="PROSITE" id="PS51194">
    <property type="entry name" value="HELICASE_CTER"/>
    <property type="match status" value="1"/>
</dbReference>
<protein>
    <recommendedName>
        <fullName evidence="11">ATP-dependent DNA helicase RecQ</fullName>
        <ecNumber evidence="10">5.6.2.4</ecNumber>
    </recommendedName>
    <alternativeName>
        <fullName evidence="12">DNA 3'-5' helicase RecQ</fullName>
    </alternativeName>
</protein>
<dbReference type="Pfam" id="PF00271">
    <property type="entry name" value="Helicase_C"/>
    <property type="match status" value="1"/>
</dbReference>
<dbReference type="PROSITE" id="PS51192">
    <property type="entry name" value="HELICASE_ATP_BIND_1"/>
    <property type="match status" value="1"/>
</dbReference>
<keyword evidence="2" id="KW-0479">Metal-binding</keyword>
<feature type="domain" description="Helicase ATP-binding" evidence="13">
    <location>
        <begin position="24"/>
        <end position="192"/>
    </location>
</feature>
<evidence type="ECO:0000313" key="15">
    <source>
        <dbReference type="EMBL" id="WKN37180.1"/>
    </source>
</evidence>
<dbReference type="NCBIfam" id="TIGR00614">
    <property type="entry name" value="recQ_fam"/>
    <property type="match status" value="1"/>
</dbReference>
<keyword evidence="8" id="KW-0413">Isomerase</keyword>
<reference evidence="15" key="1">
    <citation type="journal article" date="2023" name="Comput. Struct. Biotechnol. J.">
        <title>Discovery of a novel marine Bacteroidetes with a rich repertoire of carbohydrate-active enzymes.</title>
        <authorList>
            <person name="Chen B."/>
            <person name="Liu G."/>
            <person name="Chen Q."/>
            <person name="Wang H."/>
            <person name="Liu L."/>
            <person name="Tang K."/>
        </authorList>
    </citation>
    <scope>NUCLEOTIDE SEQUENCE</scope>
    <source>
        <strain evidence="15">TK19036</strain>
    </source>
</reference>
<keyword evidence="6" id="KW-0067">ATP-binding</keyword>
<dbReference type="FunFam" id="3.40.50.300:FF:000296">
    <property type="entry name" value="ATP-dependent DNA helicase RecQ"/>
    <property type="match status" value="1"/>
</dbReference>
<dbReference type="Gene3D" id="3.40.50.300">
    <property type="entry name" value="P-loop containing nucleotide triphosphate hydrolases"/>
    <property type="match status" value="2"/>
</dbReference>
<dbReference type="PANTHER" id="PTHR13710">
    <property type="entry name" value="DNA HELICASE RECQ FAMILY MEMBER"/>
    <property type="match status" value="1"/>
</dbReference>
<evidence type="ECO:0000259" key="14">
    <source>
        <dbReference type="PROSITE" id="PS51194"/>
    </source>
</evidence>
<dbReference type="GO" id="GO:0006310">
    <property type="term" value="P:DNA recombination"/>
    <property type="evidence" value="ECO:0007669"/>
    <property type="project" value="InterPro"/>
</dbReference>
<keyword evidence="4" id="KW-0378">Hydrolase</keyword>
<sequence length="637" mass="72448">MSALAILKQYWGYAAFRPLQEDIIDAVIAGHDTLALLPTGGGKSICFQVPALMREGVCIVVSPLIALMKDQVEQLKKRGIPAVAIYSGMSAREIDFYLDNCVYGNIKFLYVSPERLKTELFLERARRMNICLLAIDEAHCISQWGYDFRPPYLQIADFREEIPNVNLIALTATATRTVKQDIQEKLAFRNEKVFQKSFARSNLSYSSFYEEDKEQRLLKTLDGVPGTAVIYARSRKRTRVIAKKLQARGISADFYHAGLTTEERSAKQDSWIQGKTRVIVATNAFGMGIDKPDVRLVVHLDLPDTLEAYYQEAGRAGRDEKKAYAVILYDQNDLDSLTKRIEVSFPPAEYLRTVYQNIANYLKVAVGSSFLASYDFDLPQFSETYQLHPISVYHAVKRLQDEGFLQMNESFYLSSTVHILLEYQALYKFKIANAALDPILNTLLRLHGGELYANFVAISESQIAKVLQTSVNDVMRKLKNLHEREVLIYQPRKDQPQLVFTTPRFDAKQLPLSPARLAEKKQHYADKVKAVIHYVSHPVRCRTQLLLEYFDEHYPIDCGVCDHCLQKKKSKSPTASPTEKLAARDVIVSYLKKNPSTPDKLIHELKTHDETVVVSVVKEMLDQGELFYDKQGCLSVS</sequence>
<gene>
    <name evidence="15" type="ORF">K4G66_00470</name>
</gene>
<evidence type="ECO:0000256" key="10">
    <source>
        <dbReference type="ARBA" id="ARBA00034808"/>
    </source>
</evidence>
<dbReference type="EMBL" id="CP120682">
    <property type="protein sequence ID" value="WKN37180.1"/>
    <property type="molecule type" value="Genomic_DNA"/>
</dbReference>
<evidence type="ECO:0000256" key="6">
    <source>
        <dbReference type="ARBA" id="ARBA00022840"/>
    </source>
</evidence>
<dbReference type="SMART" id="SM00490">
    <property type="entry name" value="HELICc"/>
    <property type="match status" value="1"/>
</dbReference>
<dbReference type="Pfam" id="PF00270">
    <property type="entry name" value="DEAD"/>
    <property type="match status" value="1"/>
</dbReference>
<dbReference type="InterPro" id="IPR036388">
    <property type="entry name" value="WH-like_DNA-bd_sf"/>
</dbReference>
<dbReference type="InterPro" id="IPR001650">
    <property type="entry name" value="Helicase_C-like"/>
</dbReference>
<evidence type="ECO:0000256" key="8">
    <source>
        <dbReference type="ARBA" id="ARBA00023235"/>
    </source>
</evidence>
<dbReference type="GO" id="GO:0043590">
    <property type="term" value="C:bacterial nucleoid"/>
    <property type="evidence" value="ECO:0007669"/>
    <property type="project" value="TreeGrafter"/>
</dbReference>
<keyword evidence="3" id="KW-0547">Nucleotide-binding</keyword>
<dbReference type="Gene3D" id="1.10.10.10">
    <property type="entry name" value="Winged helix-like DNA-binding domain superfamily/Winged helix DNA-binding domain"/>
    <property type="match status" value="1"/>
</dbReference>
<proteinExistence type="inferred from homology"/>
<dbReference type="GO" id="GO:0046872">
    <property type="term" value="F:metal ion binding"/>
    <property type="evidence" value="ECO:0007669"/>
    <property type="project" value="UniProtKB-KW"/>
</dbReference>
<dbReference type="EC" id="5.6.2.4" evidence="10"/>
<dbReference type="GO" id="GO:0009378">
    <property type="term" value="F:four-way junction helicase activity"/>
    <property type="evidence" value="ECO:0007669"/>
    <property type="project" value="TreeGrafter"/>
</dbReference>
<evidence type="ECO:0000256" key="12">
    <source>
        <dbReference type="ARBA" id="ARBA00044550"/>
    </source>
</evidence>
<dbReference type="InterPro" id="IPR011545">
    <property type="entry name" value="DEAD/DEAH_box_helicase_dom"/>
</dbReference>
<evidence type="ECO:0000256" key="1">
    <source>
        <dbReference type="ARBA" id="ARBA00005446"/>
    </source>
</evidence>
<dbReference type="GO" id="GO:0030894">
    <property type="term" value="C:replisome"/>
    <property type="evidence" value="ECO:0007669"/>
    <property type="project" value="TreeGrafter"/>
</dbReference>
<accession>A0AA49JGV5</accession>
<dbReference type="InterPro" id="IPR027417">
    <property type="entry name" value="P-loop_NTPase"/>
</dbReference>
<dbReference type="GO" id="GO:0005524">
    <property type="term" value="F:ATP binding"/>
    <property type="evidence" value="ECO:0007669"/>
    <property type="project" value="UniProtKB-KW"/>
</dbReference>
<dbReference type="Pfam" id="PF16124">
    <property type="entry name" value="RecQ_Zn_bind"/>
    <property type="match status" value="1"/>
</dbReference>
<dbReference type="GO" id="GO:0005737">
    <property type="term" value="C:cytoplasm"/>
    <property type="evidence" value="ECO:0007669"/>
    <property type="project" value="TreeGrafter"/>
</dbReference>
<keyword evidence="7" id="KW-0238">DNA-binding</keyword>
<evidence type="ECO:0000256" key="11">
    <source>
        <dbReference type="ARBA" id="ARBA00044535"/>
    </source>
</evidence>
<dbReference type="SUPFAM" id="SSF52540">
    <property type="entry name" value="P-loop containing nucleoside triphosphate hydrolases"/>
    <property type="match status" value="1"/>
</dbReference>
<evidence type="ECO:0000256" key="4">
    <source>
        <dbReference type="ARBA" id="ARBA00022801"/>
    </source>
</evidence>
<evidence type="ECO:0000256" key="9">
    <source>
        <dbReference type="ARBA" id="ARBA00034617"/>
    </source>
</evidence>
<comment type="similarity">
    <text evidence="1">Belongs to the helicase family. RecQ subfamily.</text>
</comment>
<dbReference type="InterPro" id="IPR004589">
    <property type="entry name" value="DNA_helicase_ATP-dep_RecQ"/>
</dbReference>
<dbReference type="GO" id="GO:0043138">
    <property type="term" value="F:3'-5' DNA helicase activity"/>
    <property type="evidence" value="ECO:0007669"/>
    <property type="project" value="UniProtKB-EC"/>
</dbReference>
<name>A0AA49JGV5_9BACT</name>
<evidence type="ECO:0000256" key="3">
    <source>
        <dbReference type="ARBA" id="ARBA00022741"/>
    </source>
</evidence>
<evidence type="ECO:0000256" key="7">
    <source>
        <dbReference type="ARBA" id="ARBA00023125"/>
    </source>
</evidence>
<reference evidence="15" key="2">
    <citation type="journal article" date="2024" name="Antonie Van Leeuwenhoek">
        <title>Roseihalotalea indica gen. nov., sp. nov., a halophilic Bacteroidetes from mesopelagic Southwest Indian Ocean with higher carbohydrate metabolic potential.</title>
        <authorList>
            <person name="Chen B."/>
            <person name="Zhang M."/>
            <person name="Lin D."/>
            <person name="Ye J."/>
            <person name="Tang K."/>
        </authorList>
    </citation>
    <scope>NUCLEOTIDE SEQUENCE</scope>
    <source>
        <strain evidence="15">TK19036</strain>
    </source>
</reference>
<dbReference type="InterPro" id="IPR032284">
    <property type="entry name" value="RecQ_Zn-bd"/>
</dbReference>
<dbReference type="GO" id="GO:0003677">
    <property type="term" value="F:DNA binding"/>
    <property type="evidence" value="ECO:0007669"/>
    <property type="project" value="UniProtKB-KW"/>
</dbReference>
<dbReference type="AlphaFoldDB" id="A0AA49JGV5"/>
<evidence type="ECO:0000256" key="2">
    <source>
        <dbReference type="ARBA" id="ARBA00022723"/>
    </source>
</evidence>
<dbReference type="CDD" id="cd17920">
    <property type="entry name" value="DEXHc_RecQ"/>
    <property type="match status" value="1"/>
</dbReference>
<keyword evidence="5 15" id="KW-0347">Helicase</keyword>
<evidence type="ECO:0000256" key="5">
    <source>
        <dbReference type="ARBA" id="ARBA00022806"/>
    </source>
</evidence>
<evidence type="ECO:0000259" key="13">
    <source>
        <dbReference type="PROSITE" id="PS51192"/>
    </source>
</evidence>
<comment type="catalytic activity">
    <reaction evidence="9">
        <text>Couples ATP hydrolysis with the unwinding of duplex DNA by translocating in the 3'-5' direction.</text>
        <dbReference type="EC" id="5.6.2.4"/>
    </reaction>
</comment>
<organism evidence="15">
    <name type="scientific">Roseihalotalea indica</name>
    <dbReference type="NCBI Taxonomy" id="2867963"/>
    <lineage>
        <taxon>Bacteria</taxon>
        <taxon>Pseudomonadati</taxon>
        <taxon>Bacteroidota</taxon>
        <taxon>Cytophagia</taxon>
        <taxon>Cytophagales</taxon>
        <taxon>Catalimonadaceae</taxon>
        <taxon>Roseihalotalea</taxon>
    </lineage>
</organism>
<dbReference type="InterPro" id="IPR014001">
    <property type="entry name" value="Helicase_ATP-bd"/>
</dbReference>
<dbReference type="GO" id="GO:0006281">
    <property type="term" value="P:DNA repair"/>
    <property type="evidence" value="ECO:0007669"/>
    <property type="project" value="TreeGrafter"/>
</dbReference>